<comment type="caution">
    <text evidence="1">The sequence shown here is derived from an EMBL/GenBank/DDBJ whole genome shotgun (WGS) entry which is preliminary data.</text>
</comment>
<evidence type="ECO:0000313" key="1">
    <source>
        <dbReference type="EMBL" id="GAA5023372.1"/>
    </source>
</evidence>
<dbReference type="EMBL" id="BAABKB010000023">
    <property type="protein sequence ID" value="GAA5023372.1"/>
    <property type="molecule type" value="Genomic_DNA"/>
</dbReference>
<reference evidence="2" key="1">
    <citation type="journal article" date="2019" name="Int. J. Syst. Evol. Microbiol.">
        <title>The Global Catalogue of Microorganisms (GCM) 10K type strain sequencing project: providing services to taxonomists for standard genome sequencing and annotation.</title>
        <authorList>
            <consortium name="The Broad Institute Genomics Platform"/>
            <consortium name="The Broad Institute Genome Sequencing Center for Infectious Disease"/>
            <person name="Wu L."/>
            <person name="Ma J."/>
        </authorList>
    </citation>
    <scope>NUCLEOTIDE SEQUENCE [LARGE SCALE GENOMIC DNA]</scope>
    <source>
        <strain evidence="2">JCM 18409</strain>
    </source>
</reference>
<organism evidence="1 2">
    <name type="scientific">Streptomyces siamensis</name>
    <dbReference type="NCBI Taxonomy" id="1274986"/>
    <lineage>
        <taxon>Bacteria</taxon>
        <taxon>Bacillati</taxon>
        <taxon>Actinomycetota</taxon>
        <taxon>Actinomycetes</taxon>
        <taxon>Kitasatosporales</taxon>
        <taxon>Streptomycetaceae</taxon>
        <taxon>Streptomyces</taxon>
    </lineage>
</organism>
<evidence type="ECO:0000313" key="2">
    <source>
        <dbReference type="Proteomes" id="UP001501759"/>
    </source>
</evidence>
<protein>
    <submittedName>
        <fullName evidence="1">Uncharacterized protein</fullName>
    </submittedName>
</protein>
<gene>
    <name evidence="1" type="ORF">GCM10023335_56080</name>
</gene>
<dbReference type="RefSeq" id="WP_345655147.1">
    <property type="nucleotide sequence ID" value="NZ_BAABKB010000023.1"/>
</dbReference>
<accession>A0ABP9J7S7</accession>
<keyword evidence="2" id="KW-1185">Reference proteome</keyword>
<proteinExistence type="predicted"/>
<name>A0ABP9J7S7_9ACTN</name>
<sequence length="169" mass="19342">MADQDSEFLTHAAEVAFDLGLDRFRVTKLTLRSRAIEFTEFSGPSEPPVYFEGEPPATGREARRTYDWQPAADAPAWMNMAWLLDDLAAWIDQMAEDRITLIGIEAPEPHECDVLVLDGDSRYRVRIALAGRRDVLDFPGMYLREMFAEGRYRTYLLEDQPVVDLRGIL</sequence>
<dbReference type="Proteomes" id="UP001501759">
    <property type="component" value="Unassembled WGS sequence"/>
</dbReference>